<organism evidence="1 2">
    <name type="scientific">Rhizobium leguminosarum bv. viciae</name>
    <dbReference type="NCBI Taxonomy" id="387"/>
    <lineage>
        <taxon>Bacteria</taxon>
        <taxon>Pseudomonadati</taxon>
        <taxon>Pseudomonadota</taxon>
        <taxon>Alphaproteobacteria</taxon>
        <taxon>Hyphomicrobiales</taxon>
        <taxon>Rhizobiaceae</taxon>
        <taxon>Rhizobium/Agrobacterium group</taxon>
        <taxon>Rhizobium</taxon>
    </lineage>
</organism>
<comment type="caution">
    <text evidence="1">The sequence shown here is derived from an EMBL/GenBank/DDBJ whole genome shotgun (WGS) entry which is preliminary data.</text>
</comment>
<protein>
    <submittedName>
        <fullName evidence="1">Uncharacterized protein</fullName>
    </submittedName>
</protein>
<evidence type="ECO:0000313" key="2">
    <source>
        <dbReference type="Proteomes" id="UP000662259"/>
    </source>
</evidence>
<sequence length="64" mass="6835">MDPKKYGALVENRLLAVSGFNAVQDPMWLNEKFDGQAAFRDATSAQQAAATATAARIKLAFGSC</sequence>
<reference evidence="1" key="1">
    <citation type="submission" date="2019-10" db="EMBL/GenBank/DDBJ databases">
        <title>Rhizobium leguminosarum symbiovar viciae collection.</title>
        <authorList>
            <person name="Boivin S."/>
            <person name="Lepetit M."/>
        </authorList>
    </citation>
    <scope>NUCLEOTIDE SEQUENCE</scope>
    <source>
        <strain evidence="1">L143</strain>
    </source>
</reference>
<evidence type="ECO:0000313" key="1">
    <source>
        <dbReference type="EMBL" id="NKM44113.1"/>
    </source>
</evidence>
<dbReference type="AlphaFoldDB" id="A0A8I2KDP6"/>
<name>A0A8I2KDP6_RHILV</name>
<accession>A0A8I2KDP6</accession>
<gene>
    <name evidence="1" type="ORF">GFL91_03700</name>
</gene>
<dbReference type="EMBL" id="WIEZ01000001">
    <property type="protein sequence ID" value="NKM44113.1"/>
    <property type="molecule type" value="Genomic_DNA"/>
</dbReference>
<proteinExistence type="predicted"/>
<dbReference type="Proteomes" id="UP000662259">
    <property type="component" value="Unassembled WGS sequence"/>
</dbReference>